<gene>
    <name evidence="2" type="ORF">OS493_022135</name>
</gene>
<dbReference type="OrthoDB" id="1884872at2759"/>
<feature type="compositionally biased region" description="Polar residues" evidence="1">
    <location>
        <begin position="150"/>
        <end position="169"/>
    </location>
</feature>
<feature type="compositionally biased region" description="Basic and acidic residues" evidence="1">
    <location>
        <begin position="242"/>
        <end position="271"/>
    </location>
</feature>
<reference evidence="2" key="1">
    <citation type="submission" date="2023-01" db="EMBL/GenBank/DDBJ databases">
        <title>Genome assembly of the deep-sea coral Lophelia pertusa.</title>
        <authorList>
            <person name="Herrera S."/>
            <person name="Cordes E."/>
        </authorList>
    </citation>
    <scope>NUCLEOTIDE SEQUENCE</scope>
    <source>
        <strain evidence="2">USNM1676648</strain>
        <tissue evidence="2">Polyp</tissue>
    </source>
</reference>
<feature type="compositionally biased region" description="Basic and acidic residues" evidence="1">
    <location>
        <begin position="401"/>
        <end position="434"/>
    </location>
</feature>
<dbReference type="EMBL" id="MU827316">
    <property type="protein sequence ID" value="KAJ7358695.1"/>
    <property type="molecule type" value="Genomic_DNA"/>
</dbReference>
<feature type="compositionally biased region" description="Basic residues" evidence="1">
    <location>
        <begin position="391"/>
        <end position="400"/>
    </location>
</feature>
<feature type="region of interest" description="Disordered" evidence="1">
    <location>
        <begin position="147"/>
        <end position="434"/>
    </location>
</feature>
<protein>
    <submittedName>
        <fullName evidence="2">Uncharacterized protein</fullName>
    </submittedName>
</protein>
<keyword evidence="3" id="KW-1185">Reference proteome</keyword>
<dbReference type="Proteomes" id="UP001163046">
    <property type="component" value="Unassembled WGS sequence"/>
</dbReference>
<organism evidence="2 3">
    <name type="scientific">Desmophyllum pertusum</name>
    <dbReference type="NCBI Taxonomy" id="174260"/>
    <lineage>
        <taxon>Eukaryota</taxon>
        <taxon>Metazoa</taxon>
        <taxon>Cnidaria</taxon>
        <taxon>Anthozoa</taxon>
        <taxon>Hexacorallia</taxon>
        <taxon>Scleractinia</taxon>
        <taxon>Caryophylliina</taxon>
        <taxon>Caryophylliidae</taxon>
        <taxon>Desmophyllum</taxon>
    </lineage>
</organism>
<feature type="compositionally biased region" description="Polar residues" evidence="1">
    <location>
        <begin position="215"/>
        <end position="226"/>
    </location>
</feature>
<proteinExistence type="predicted"/>
<comment type="caution">
    <text evidence="2">The sequence shown here is derived from an EMBL/GenBank/DDBJ whole genome shotgun (WGS) entry which is preliminary data.</text>
</comment>
<name>A0A9X0CLV1_9CNID</name>
<accession>A0A9X0CLV1</accession>
<feature type="compositionally biased region" description="Polar residues" evidence="1">
    <location>
        <begin position="358"/>
        <end position="377"/>
    </location>
</feature>
<evidence type="ECO:0000256" key="1">
    <source>
        <dbReference type="SAM" id="MobiDB-lite"/>
    </source>
</evidence>
<dbReference type="AlphaFoldDB" id="A0A9X0CLV1"/>
<evidence type="ECO:0000313" key="3">
    <source>
        <dbReference type="Proteomes" id="UP001163046"/>
    </source>
</evidence>
<feature type="compositionally biased region" description="Basic and acidic residues" evidence="1">
    <location>
        <begin position="337"/>
        <end position="357"/>
    </location>
</feature>
<evidence type="ECO:0000313" key="2">
    <source>
        <dbReference type="EMBL" id="KAJ7358695.1"/>
    </source>
</evidence>
<sequence length="478" mass="52924">MKTKVSSDNSVEGVSSQTTAVTATIASTAQSSVWSICDISTDSHVELRDITPSISPVFTDDQVHELTRNPPEVDVLSEHFLPPDTFKRIDEVLSSGGQTNLLYSDPVLSDTLKQNDVLLPGELGFHGAMFPSFDSIVEADRILNKRDESSPLNTSDVNNSEVDPSNSINWHKDSLSLADATGNPAEDKEDETSGTNNGLRRSPRKRIQVKKDSATLKTGNPASKSISRGKDISKLKYANAKPEVEKKEVRRGGQEQKKVEKEESNADKTTKDTIVNNNKKKNTKDEEEETDKETPGQEDSTSKNVRRSPRNQSKVPVEGKQKATRRRREKDPDDSDESKKESSAACDEKESDDKTLSDSENTLTESNCEASKEANNTEIDEAESDAEGKSGIRKSRRLTRNKTEQTKEGDGKTVNEKNKSKAKENKEKADEVELKTGDAKIKEKMNQTLVKRSQVKKMTIKAFPRGTVLCVSQIKVNH</sequence>